<feature type="domain" description="Integrase catalytic" evidence="2">
    <location>
        <begin position="145"/>
        <end position="310"/>
    </location>
</feature>
<reference evidence="3" key="1">
    <citation type="journal article" date="2007" name="PLoS ONE">
        <title>The first genome sequence of an elite grapevine cultivar (Pinot noir Vitis vinifera L.): coping with a highly heterozygous genome.</title>
        <authorList>
            <person name="Velasco R."/>
            <person name="Zharkikh A."/>
            <person name="Troggio M."/>
            <person name="Cartwright D.A."/>
            <person name="Cestaro A."/>
            <person name="Pruss D."/>
            <person name="Pindo M."/>
            <person name="FitzGerald L.M."/>
            <person name="Vezzulli S."/>
            <person name="Reid J."/>
            <person name="Malacarne G."/>
            <person name="Iliev D."/>
            <person name="Coppola G."/>
            <person name="Wardell B."/>
            <person name="Micheletti D."/>
            <person name="Macalma T."/>
            <person name="Facci M."/>
            <person name="Mitchell J.T."/>
            <person name="Perazzolli M."/>
            <person name="Eldredge G."/>
            <person name="Gatto P."/>
            <person name="Oyzerski R."/>
            <person name="Moretto M."/>
            <person name="Gutin N."/>
            <person name="Stefanini M."/>
            <person name="Chen Y."/>
            <person name="Segala C."/>
            <person name="Davenport C."/>
            <person name="Dematte L."/>
            <person name="Mraz A."/>
            <person name="Battilana J."/>
            <person name="Stormo K."/>
            <person name="Costa F."/>
            <person name="Tao Q."/>
            <person name="Si-Ammour A."/>
            <person name="Harkins T."/>
            <person name="Lackey A."/>
            <person name="Perbost C."/>
            <person name="Taillon B."/>
            <person name="Stella A."/>
            <person name="Solovyev V."/>
            <person name="Fawcett J.A."/>
            <person name="Sterck L."/>
            <person name="Vandepoele K."/>
            <person name="Grando S.M."/>
            <person name="Toppo S."/>
            <person name="Moser C."/>
            <person name="Lanchbury J."/>
            <person name="Bogden R."/>
            <person name="Skolnick M."/>
            <person name="Sgaramella V."/>
            <person name="Bhatnagar S.K."/>
            <person name="Fontana P."/>
            <person name="Gutin A."/>
            <person name="Van de Peer Y."/>
            <person name="Salamini F."/>
            <person name="Viola R."/>
        </authorList>
    </citation>
    <scope>NUCLEOTIDE SEQUENCE</scope>
</reference>
<dbReference type="InterPro" id="IPR043128">
    <property type="entry name" value="Rev_trsase/Diguanyl_cyclase"/>
</dbReference>
<dbReference type="EMBL" id="AM444040">
    <property type="protein sequence ID" value="CAN67430.1"/>
    <property type="molecule type" value="Genomic_DNA"/>
</dbReference>
<dbReference type="GO" id="GO:0003676">
    <property type="term" value="F:nucleic acid binding"/>
    <property type="evidence" value="ECO:0007669"/>
    <property type="project" value="InterPro"/>
</dbReference>
<dbReference type="InterPro" id="IPR043502">
    <property type="entry name" value="DNA/RNA_pol_sf"/>
</dbReference>
<dbReference type="GO" id="GO:0015074">
    <property type="term" value="P:DNA integration"/>
    <property type="evidence" value="ECO:0007669"/>
    <property type="project" value="InterPro"/>
</dbReference>
<evidence type="ECO:0000313" key="3">
    <source>
        <dbReference type="EMBL" id="CAN67430.1"/>
    </source>
</evidence>
<dbReference type="PROSITE" id="PS50994">
    <property type="entry name" value="INTEGRASE"/>
    <property type="match status" value="1"/>
</dbReference>
<keyword evidence="1" id="KW-0511">Multifunctional enzyme</keyword>
<dbReference type="InterPro" id="IPR012337">
    <property type="entry name" value="RNaseH-like_sf"/>
</dbReference>
<protein>
    <recommendedName>
        <fullName evidence="2">Integrase catalytic domain-containing protein</fullName>
    </recommendedName>
</protein>
<dbReference type="FunFam" id="3.30.70.270:FF:000020">
    <property type="entry name" value="Transposon Tf2-6 polyprotein-like Protein"/>
    <property type="match status" value="1"/>
</dbReference>
<dbReference type="InterPro" id="IPR036397">
    <property type="entry name" value="RNaseH_sf"/>
</dbReference>
<dbReference type="GO" id="GO:0003824">
    <property type="term" value="F:catalytic activity"/>
    <property type="evidence" value="ECO:0007669"/>
    <property type="project" value="UniProtKB-KW"/>
</dbReference>
<dbReference type="SUPFAM" id="SSF53098">
    <property type="entry name" value="Ribonuclease H-like"/>
    <property type="match status" value="1"/>
</dbReference>
<gene>
    <name evidence="3" type="ORF">VITISV_001289</name>
</gene>
<organism evidence="3">
    <name type="scientific">Vitis vinifera</name>
    <name type="common">Grape</name>
    <dbReference type="NCBI Taxonomy" id="29760"/>
    <lineage>
        <taxon>Eukaryota</taxon>
        <taxon>Viridiplantae</taxon>
        <taxon>Streptophyta</taxon>
        <taxon>Embryophyta</taxon>
        <taxon>Tracheophyta</taxon>
        <taxon>Spermatophyta</taxon>
        <taxon>Magnoliopsida</taxon>
        <taxon>eudicotyledons</taxon>
        <taxon>Gunneridae</taxon>
        <taxon>Pentapetalae</taxon>
        <taxon>rosids</taxon>
        <taxon>Vitales</taxon>
        <taxon>Vitaceae</taxon>
        <taxon>Viteae</taxon>
        <taxon>Vitis</taxon>
    </lineage>
</organism>
<dbReference type="CDD" id="cd09274">
    <property type="entry name" value="RNase_HI_RT_Ty3"/>
    <property type="match status" value="1"/>
</dbReference>
<evidence type="ECO:0000259" key="2">
    <source>
        <dbReference type="PROSITE" id="PS50994"/>
    </source>
</evidence>
<name>A5B284_VITVI</name>
<dbReference type="Pfam" id="PF17919">
    <property type="entry name" value="RT_RNaseH_2"/>
    <property type="match status" value="1"/>
</dbReference>
<dbReference type="InterPro" id="IPR041577">
    <property type="entry name" value="RT_RNaseH_2"/>
</dbReference>
<evidence type="ECO:0000256" key="1">
    <source>
        <dbReference type="ARBA" id="ARBA00023268"/>
    </source>
</evidence>
<dbReference type="PANTHER" id="PTHR37984:SF5">
    <property type="entry name" value="PROTEIN NYNRIN-LIKE"/>
    <property type="match status" value="1"/>
</dbReference>
<dbReference type="SUPFAM" id="SSF56672">
    <property type="entry name" value="DNA/RNA polymerases"/>
    <property type="match status" value="1"/>
</dbReference>
<dbReference type="Gene3D" id="3.30.420.10">
    <property type="entry name" value="Ribonuclease H-like superfamily/Ribonuclease H"/>
    <property type="match status" value="1"/>
</dbReference>
<dbReference type="Gene3D" id="3.30.70.270">
    <property type="match status" value="1"/>
</dbReference>
<accession>A5B284</accession>
<sequence length="501" mass="57221">MVEKCIVLGHVISRKDIKVNKAKIELIVILPPLTNVKEVRQFLGHVGFYRHFIKDFYKQARPMCALLSKDAKFKWDENCQNCFEELKKLLISAPIVRRPNLELPFEVICNASDQAMGAILGQRDEGKPYVIYHARKNINETQKNYTTTEKELFAIVFALDKFKAYLVGAPIVIFINHSSLKYLVNKKDSIARLIRWISLQEFNLEIRDKKGVFGVPKAIISDKGTHFCNKTFNNILARYEVKHKVATPYHPQTSGQVELANREMNNILMKVVNANHKDWELRLPDALWAYRTSFRTILGMSSYRLVFGFSLSEPPISGPPTQRQCAFEEVSKSQEIFSHQMLGTILEYYGFPFEPGKEKKCHCREVYTISRWQGSVTKTESTFTSASLTTANEHHYVPSPNLILKDFGDREDTPSRPLIVSTLEVVFTSPNLYAALHILVGLSSILDIGLSSSNGYIHISTEAFKQFLARLDVIQETQANIQLTPQQLIQRVDDDLTMVVQ</sequence>
<dbReference type="PANTHER" id="PTHR37984">
    <property type="entry name" value="PROTEIN CBG26694"/>
    <property type="match status" value="1"/>
</dbReference>
<proteinExistence type="predicted"/>
<dbReference type="AlphaFoldDB" id="A5B284"/>
<dbReference type="InterPro" id="IPR050951">
    <property type="entry name" value="Retrovirus_Pol_polyprotein"/>
</dbReference>
<dbReference type="InterPro" id="IPR001584">
    <property type="entry name" value="Integrase_cat-core"/>
</dbReference>